<evidence type="ECO:0000313" key="1">
    <source>
        <dbReference type="EMBL" id="MFJ5444847.1"/>
    </source>
</evidence>
<dbReference type="EMBL" id="JBIWXY010000001">
    <property type="protein sequence ID" value="MFJ5444847.1"/>
    <property type="molecule type" value="Genomic_DNA"/>
</dbReference>
<sequence>MMNLPLNMVIDFMPAIAGGQLHHKPATDELVLRKIMENAP</sequence>
<keyword evidence="2" id="KW-1185">Reference proteome</keyword>
<accession>A0ABW8GI48</accession>
<gene>
    <name evidence="1" type="ORF">ACIKP9_01245</name>
</gene>
<reference evidence="1 2" key="1">
    <citation type="submission" date="2024-11" db="EMBL/GenBank/DDBJ databases">
        <authorList>
            <person name="Kaparullina E.N."/>
            <person name="Delegan Y.A."/>
            <person name="Doronina N.V."/>
        </authorList>
    </citation>
    <scope>NUCLEOTIDE SEQUENCE [LARGE SCALE GENOMIC DNA]</scope>
    <source>
        <strain evidence="1 2">7sh_L</strain>
    </source>
</reference>
<dbReference type="RefSeq" id="WP_400878229.1">
    <property type="nucleotide sequence ID" value="NZ_JBIWXY010000001.1"/>
</dbReference>
<organism evidence="1 2">
    <name type="scientific">Methylobacillus methanolivorans</name>
    <dbReference type="NCBI Taxonomy" id="1848927"/>
    <lineage>
        <taxon>Bacteria</taxon>
        <taxon>Pseudomonadati</taxon>
        <taxon>Pseudomonadota</taxon>
        <taxon>Betaproteobacteria</taxon>
        <taxon>Nitrosomonadales</taxon>
        <taxon>Methylophilaceae</taxon>
        <taxon>Methylobacillus</taxon>
    </lineage>
</organism>
<comment type="caution">
    <text evidence="1">The sequence shown here is derived from an EMBL/GenBank/DDBJ whole genome shotgun (WGS) entry which is preliminary data.</text>
</comment>
<evidence type="ECO:0000313" key="2">
    <source>
        <dbReference type="Proteomes" id="UP001617669"/>
    </source>
</evidence>
<protein>
    <submittedName>
        <fullName evidence="1">Uncharacterized protein</fullName>
    </submittedName>
</protein>
<name>A0ABW8GI48_9PROT</name>
<dbReference type="Proteomes" id="UP001617669">
    <property type="component" value="Unassembled WGS sequence"/>
</dbReference>
<proteinExistence type="predicted"/>